<evidence type="ECO:0000313" key="1">
    <source>
        <dbReference type="EMBL" id="AKN36615.1"/>
    </source>
</evidence>
<accession>A0A0H3ZKV0</accession>
<proteinExistence type="predicted"/>
<dbReference type="EMBL" id="KP795502">
    <property type="protein sequence ID" value="AKN36615.1"/>
    <property type="molecule type" value="Genomic_DNA"/>
</dbReference>
<sequence>MSNLILSANNNAILNLCTVFVQILSANKPNKKGFSSHF</sequence>
<dbReference type="AlphaFoldDB" id="A0A0H3ZKV0"/>
<reference evidence="1" key="1">
    <citation type="journal article" date="2015" name="MBio">
        <title>Eco-Evolutionary Dynamics of Episomes among Ecologically Cohesive Bacterial Populations.</title>
        <authorList>
            <person name="Xue H."/>
            <person name="Cordero O.X."/>
            <person name="Camas F.M."/>
            <person name="Trimble W."/>
            <person name="Meyer F."/>
            <person name="Guglielmini J."/>
            <person name="Rocha E.P."/>
            <person name="Polz M.F."/>
        </authorList>
    </citation>
    <scope>NUCLEOTIDE SEQUENCE</scope>
    <source>
        <strain evidence="1">1F_145</strain>
    </source>
</reference>
<protein>
    <submittedName>
        <fullName evidence="1">Uncharacterized protein</fullName>
    </submittedName>
</protein>
<organism evidence="1">
    <name type="scientific">Vibrio splendidus</name>
    <dbReference type="NCBI Taxonomy" id="29497"/>
    <lineage>
        <taxon>Bacteria</taxon>
        <taxon>Pseudomonadati</taxon>
        <taxon>Pseudomonadota</taxon>
        <taxon>Gammaproteobacteria</taxon>
        <taxon>Vibrionales</taxon>
        <taxon>Vibrionaceae</taxon>
        <taxon>Vibrio</taxon>
    </lineage>
</organism>
<name>A0A0H3ZKV0_VIBSP</name>